<evidence type="ECO:0000256" key="1">
    <source>
        <dbReference type="SAM" id="SignalP"/>
    </source>
</evidence>
<reference evidence="2" key="1">
    <citation type="submission" date="2022-10" db="EMBL/GenBank/DDBJ databases">
        <authorList>
            <person name="Chen Y."/>
            <person name="Dougan E. K."/>
            <person name="Chan C."/>
            <person name="Rhodes N."/>
            <person name="Thang M."/>
        </authorList>
    </citation>
    <scope>NUCLEOTIDE SEQUENCE</scope>
</reference>
<feature type="signal peptide" evidence="1">
    <location>
        <begin position="1"/>
        <end position="20"/>
    </location>
</feature>
<evidence type="ECO:0000313" key="2">
    <source>
        <dbReference type="EMBL" id="CAI3988065.1"/>
    </source>
</evidence>
<dbReference type="AlphaFoldDB" id="A0A9P1CAI8"/>
<evidence type="ECO:0000313" key="3">
    <source>
        <dbReference type="EMBL" id="CAL4775377.1"/>
    </source>
</evidence>
<accession>A0A9P1CAI8</accession>
<evidence type="ECO:0000313" key="4">
    <source>
        <dbReference type="Proteomes" id="UP001152797"/>
    </source>
</evidence>
<protein>
    <submittedName>
        <fullName evidence="2">Uncharacterized protein</fullName>
    </submittedName>
</protein>
<name>A0A9P1CAI8_9DINO</name>
<dbReference type="EMBL" id="CAMXCT020001227">
    <property type="protein sequence ID" value="CAL1141440.1"/>
    <property type="molecule type" value="Genomic_DNA"/>
</dbReference>
<dbReference type="Proteomes" id="UP001152797">
    <property type="component" value="Unassembled WGS sequence"/>
</dbReference>
<keyword evidence="1" id="KW-0732">Signal</keyword>
<dbReference type="EMBL" id="CAMXCT010001227">
    <property type="protein sequence ID" value="CAI3988065.1"/>
    <property type="molecule type" value="Genomic_DNA"/>
</dbReference>
<gene>
    <name evidence="2" type="ORF">C1SCF055_LOCUS15291</name>
</gene>
<proteinExistence type="predicted"/>
<comment type="caution">
    <text evidence="2">The sequence shown here is derived from an EMBL/GenBank/DDBJ whole genome shotgun (WGS) entry which is preliminary data.</text>
</comment>
<reference evidence="3 4" key="2">
    <citation type="submission" date="2024-05" db="EMBL/GenBank/DDBJ databases">
        <authorList>
            <person name="Chen Y."/>
            <person name="Shah S."/>
            <person name="Dougan E. K."/>
            <person name="Thang M."/>
            <person name="Chan C."/>
        </authorList>
    </citation>
    <scope>NUCLEOTIDE SEQUENCE [LARGE SCALE GENOMIC DNA]</scope>
</reference>
<dbReference type="OrthoDB" id="476810at2759"/>
<keyword evidence="4" id="KW-1185">Reference proteome</keyword>
<feature type="chain" id="PRO_5043270281" evidence="1">
    <location>
        <begin position="21"/>
        <end position="346"/>
    </location>
</feature>
<sequence>MKRPLRSLLLGLLVVVCSMPQDFAPPPAVGVGQRQSLLAALPIQLMLLGGQEATAQTMSTEGTRIDAGTATSIIFTVVAALLASATAFLGQAVNALKDSTETQVTALKDSTETQVTALKDSTAAQVTAIEKRVEIAETKFDQKFDTLIEGIKQLVKRAVETVRKRTSFEAVEEQCPQELVGIVQPIKDKMTSLKQQVMTEDGTIKKVLEGLDEDKLKVLKRVFGNVDEHGNKRSSSKIITEDKLIQTAPFVMDELDKVDGYVKHLSSLKETIFATYTECYARSYNQCSNGLTVNFDNEMFIKDIDSAINYQSILRRVAERNQNGEDNGDANRANALNEGSNRCVIC</sequence>
<organism evidence="2">
    <name type="scientific">Cladocopium goreaui</name>
    <dbReference type="NCBI Taxonomy" id="2562237"/>
    <lineage>
        <taxon>Eukaryota</taxon>
        <taxon>Sar</taxon>
        <taxon>Alveolata</taxon>
        <taxon>Dinophyceae</taxon>
        <taxon>Suessiales</taxon>
        <taxon>Symbiodiniaceae</taxon>
        <taxon>Cladocopium</taxon>
    </lineage>
</organism>
<dbReference type="EMBL" id="CAMXCT030001227">
    <property type="protein sequence ID" value="CAL4775377.1"/>
    <property type="molecule type" value="Genomic_DNA"/>
</dbReference>